<dbReference type="Pfam" id="PF11755">
    <property type="entry name" value="DUF3311"/>
    <property type="match status" value="1"/>
</dbReference>
<gene>
    <name evidence="2" type="ORF">B1757_12280</name>
</gene>
<dbReference type="EMBL" id="MXAV01000044">
    <property type="protein sequence ID" value="PKY10051.1"/>
    <property type="molecule type" value="Genomic_DNA"/>
</dbReference>
<evidence type="ECO:0000313" key="3">
    <source>
        <dbReference type="Proteomes" id="UP000234329"/>
    </source>
</evidence>
<comment type="caution">
    <text evidence="2">The sequence shown here is derived from an EMBL/GenBank/DDBJ whole genome shotgun (WGS) entry which is preliminary data.</text>
</comment>
<sequence length="77" mass="8948">MLLRPNNEEQSVAKKRLGWQGVALLAVPCVAVLAVPFYNRIHPELLGIPFFYWWQILWVPLSSVFLYLAYRRLGSCQ</sequence>
<keyword evidence="3" id="KW-1185">Reference proteome</keyword>
<keyword evidence="1" id="KW-0812">Transmembrane</keyword>
<dbReference type="Proteomes" id="UP000234329">
    <property type="component" value="Unassembled WGS sequence"/>
</dbReference>
<dbReference type="InParanoid" id="A0A2I1DJJ7"/>
<keyword evidence="1" id="KW-1133">Transmembrane helix</keyword>
<reference evidence="2 3" key="1">
    <citation type="submission" date="2017-03" db="EMBL/GenBank/DDBJ databases">
        <title>Draft genime sequence of the acidophilic sulfur-oxidizing bacterium Acidithiobacillus sp. SH, isolated from seawater.</title>
        <authorList>
            <person name="Sharmin S."/>
            <person name="Tokuhisa M."/>
            <person name="Kanao T."/>
            <person name="Kamimura K."/>
        </authorList>
    </citation>
    <scope>NUCLEOTIDE SEQUENCE [LARGE SCALE GENOMIC DNA]</scope>
    <source>
        <strain evidence="2 3">SH</strain>
    </source>
</reference>
<organism evidence="2 3">
    <name type="scientific">Acidithiobacillus marinus</name>
    <dbReference type="NCBI Taxonomy" id="187490"/>
    <lineage>
        <taxon>Bacteria</taxon>
        <taxon>Pseudomonadati</taxon>
        <taxon>Pseudomonadota</taxon>
        <taxon>Acidithiobacillia</taxon>
        <taxon>Acidithiobacillales</taxon>
        <taxon>Acidithiobacillaceae</taxon>
        <taxon>Acidithiobacillus</taxon>
    </lineage>
</organism>
<dbReference type="RefSeq" id="WP_101538578.1">
    <property type="nucleotide sequence ID" value="NZ_MXAV01000044.1"/>
</dbReference>
<dbReference type="OrthoDB" id="123261at2"/>
<feature type="transmembrane region" description="Helical" evidence="1">
    <location>
        <begin position="21"/>
        <end position="38"/>
    </location>
</feature>
<proteinExistence type="predicted"/>
<protein>
    <recommendedName>
        <fullName evidence="4">DUF3311 domain-containing protein</fullName>
    </recommendedName>
</protein>
<dbReference type="InterPro" id="IPR021741">
    <property type="entry name" value="DUF3311"/>
</dbReference>
<name>A0A2I1DJJ7_9PROT</name>
<dbReference type="AlphaFoldDB" id="A0A2I1DJJ7"/>
<accession>A0A2I1DJJ7</accession>
<evidence type="ECO:0008006" key="4">
    <source>
        <dbReference type="Google" id="ProtNLM"/>
    </source>
</evidence>
<feature type="transmembrane region" description="Helical" evidence="1">
    <location>
        <begin position="50"/>
        <end position="70"/>
    </location>
</feature>
<evidence type="ECO:0000256" key="1">
    <source>
        <dbReference type="SAM" id="Phobius"/>
    </source>
</evidence>
<keyword evidence="1" id="KW-0472">Membrane</keyword>
<evidence type="ECO:0000313" key="2">
    <source>
        <dbReference type="EMBL" id="PKY10051.1"/>
    </source>
</evidence>